<dbReference type="EMBL" id="JAQLKE010000027">
    <property type="protein sequence ID" value="MDB7084921.1"/>
    <property type="molecule type" value="Genomic_DNA"/>
</dbReference>
<comment type="caution">
    <text evidence="4">The sequence shown here is derived from an EMBL/GenBank/DDBJ whole genome shotgun (WGS) entry which is preliminary data.</text>
</comment>
<evidence type="ECO:0000256" key="2">
    <source>
        <dbReference type="SAM" id="Phobius"/>
    </source>
</evidence>
<dbReference type="SMART" id="SM00244">
    <property type="entry name" value="PHB"/>
    <property type="match status" value="1"/>
</dbReference>
<proteinExistence type="predicted"/>
<feature type="transmembrane region" description="Helical" evidence="2">
    <location>
        <begin position="40"/>
        <end position="60"/>
    </location>
</feature>
<name>A0AB35IPC6_9FIRM</name>
<sequence length="295" mass="33049">MGLLLKIILLVIAVVLFFVLGTYKKENGYEYGFKFNKKHFLALIPVIVWASTLFVAIVPANTVGVKYSRLNGTSNKTLDEGIHLITPMDKVYEIDTTVQERTVKNVSVQTQDAQFVKMEINVKYQVSKDNAFKVYKGYKSLDNLNKNIIANYSQEALNEVCTNYNVIDVLGEKRTEILNKATEILNRKFENEGVTLKALVLKDTDAGDEIETAIKNEAVAKKEVETAEQKKQKAQKEAETKIIEAQGEAEANAAKSSQLTDQILKEKFIDKWNGELPKVSGQSESLFDISSILGK</sequence>
<dbReference type="AlphaFoldDB" id="A0AB35IPC6"/>
<dbReference type="Gene3D" id="3.30.479.30">
    <property type="entry name" value="Band 7 domain"/>
    <property type="match status" value="1"/>
</dbReference>
<reference evidence="4" key="1">
    <citation type="submission" date="2023-01" db="EMBL/GenBank/DDBJ databases">
        <title>Human gut microbiome strain richness.</title>
        <authorList>
            <person name="Chen-Liaw A."/>
        </authorList>
    </citation>
    <scope>NUCLEOTIDE SEQUENCE</scope>
    <source>
        <strain evidence="4">1001217st2_G6_1001217B_191108</strain>
    </source>
</reference>
<dbReference type="SUPFAM" id="SSF117892">
    <property type="entry name" value="Band 7/SPFH domain"/>
    <property type="match status" value="1"/>
</dbReference>
<dbReference type="Pfam" id="PF01145">
    <property type="entry name" value="Band_7"/>
    <property type="match status" value="1"/>
</dbReference>
<dbReference type="InterPro" id="IPR000163">
    <property type="entry name" value="Prohibitin"/>
</dbReference>
<accession>A0AB35IPC6</accession>
<dbReference type="PANTHER" id="PTHR23222:SF0">
    <property type="entry name" value="PROHIBITIN 1"/>
    <property type="match status" value="1"/>
</dbReference>
<dbReference type="GO" id="GO:0016020">
    <property type="term" value="C:membrane"/>
    <property type="evidence" value="ECO:0007669"/>
    <property type="project" value="InterPro"/>
</dbReference>
<keyword evidence="2" id="KW-1133">Transmembrane helix</keyword>
<dbReference type="PANTHER" id="PTHR23222">
    <property type="entry name" value="PROHIBITIN"/>
    <property type="match status" value="1"/>
</dbReference>
<evidence type="ECO:0000313" key="4">
    <source>
        <dbReference type="EMBL" id="MDB7084921.1"/>
    </source>
</evidence>
<protein>
    <submittedName>
        <fullName evidence="4">Prohibitin family protein</fullName>
    </submittedName>
</protein>
<keyword evidence="2" id="KW-0472">Membrane</keyword>
<feature type="domain" description="Band 7" evidence="3">
    <location>
        <begin position="53"/>
        <end position="218"/>
    </location>
</feature>
<organism evidence="4 5">
    <name type="scientific">Thomasclavelia ramosa</name>
    <dbReference type="NCBI Taxonomy" id="1547"/>
    <lineage>
        <taxon>Bacteria</taxon>
        <taxon>Bacillati</taxon>
        <taxon>Bacillota</taxon>
        <taxon>Erysipelotrichia</taxon>
        <taxon>Erysipelotrichales</taxon>
        <taxon>Coprobacillaceae</taxon>
        <taxon>Thomasclavelia</taxon>
    </lineage>
</organism>
<evidence type="ECO:0000259" key="3">
    <source>
        <dbReference type="SMART" id="SM00244"/>
    </source>
</evidence>
<dbReference type="CDD" id="cd03401">
    <property type="entry name" value="SPFH_prohibitin"/>
    <property type="match status" value="1"/>
</dbReference>
<dbReference type="InterPro" id="IPR001107">
    <property type="entry name" value="Band_7"/>
</dbReference>
<gene>
    <name evidence="4" type="ORF">PM738_14015</name>
</gene>
<keyword evidence="1" id="KW-0175">Coiled coil</keyword>
<keyword evidence="2" id="KW-0812">Transmembrane</keyword>
<feature type="coiled-coil region" evidence="1">
    <location>
        <begin position="210"/>
        <end position="244"/>
    </location>
</feature>
<evidence type="ECO:0000256" key="1">
    <source>
        <dbReference type="SAM" id="Coils"/>
    </source>
</evidence>
<dbReference type="RefSeq" id="WP_272019083.1">
    <property type="nucleotide sequence ID" value="NZ_JAQLKE010000027.1"/>
</dbReference>
<dbReference type="Proteomes" id="UP001211987">
    <property type="component" value="Unassembled WGS sequence"/>
</dbReference>
<evidence type="ECO:0000313" key="5">
    <source>
        <dbReference type="Proteomes" id="UP001211987"/>
    </source>
</evidence>
<dbReference type="InterPro" id="IPR036013">
    <property type="entry name" value="Band_7/SPFH_dom_sf"/>
</dbReference>